<dbReference type="EMBL" id="CM042060">
    <property type="protein sequence ID" value="KAI3678257.1"/>
    <property type="molecule type" value="Genomic_DNA"/>
</dbReference>
<evidence type="ECO:0000313" key="1">
    <source>
        <dbReference type="EMBL" id="KAI3678257.1"/>
    </source>
</evidence>
<gene>
    <name evidence="1" type="ORF">L6452_37543</name>
</gene>
<evidence type="ECO:0000313" key="2">
    <source>
        <dbReference type="Proteomes" id="UP001055879"/>
    </source>
</evidence>
<reference evidence="2" key="1">
    <citation type="journal article" date="2022" name="Mol. Ecol. Resour.">
        <title>The genomes of chicory, endive, great burdock and yacon provide insights into Asteraceae palaeo-polyploidization history and plant inulin production.</title>
        <authorList>
            <person name="Fan W."/>
            <person name="Wang S."/>
            <person name="Wang H."/>
            <person name="Wang A."/>
            <person name="Jiang F."/>
            <person name="Liu H."/>
            <person name="Zhao H."/>
            <person name="Xu D."/>
            <person name="Zhang Y."/>
        </authorList>
    </citation>
    <scope>NUCLEOTIDE SEQUENCE [LARGE SCALE GENOMIC DNA]</scope>
    <source>
        <strain evidence="2">cv. Niubang</strain>
    </source>
</reference>
<organism evidence="1 2">
    <name type="scientific">Arctium lappa</name>
    <name type="common">Greater burdock</name>
    <name type="synonym">Lappa major</name>
    <dbReference type="NCBI Taxonomy" id="4217"/>
    <lineage>
        <taxon>Eukaryota</taxon>
        <taxon>Viridiplantae</taxon>
        <taxon>Streptophyta</taxon>
        <taxon>Embryophyta</taxon>
        <taxon>Tracheophyta</taxon>
        <taxon>Spermatophyta</taxon>
        <taxon>Magnoliopsida</taxon>
        <taxon>eudicotyledons</taxon>
        <taxon>Gunneridae</taxon>
        <taxon>Pentapetalae</taxon>
        <taxon>asterids</taxon>
        <taxon>campanulids</taxon>
        <taxon>Asterales</taxon>
        <taxon>Asteraceae</taxon>
        <taxon>Carduoideae</taxon>
        <taxon>Cardueae</taxon>
        <taxon>Arctiinae</taxon>
        <taxon>Arctium</taxon>
    </lineage>
</organism>
<reference evidence="1 2" key="2">
    <citation type="journal article" date="2022" name="Mol. Ecol. Resour.">
        <title>The genomes of chicory, endive, great burdock and yacon provide insights into Asteraceae paleo-polyploidization history and plant inulin production.</title>
        <authorList>
            <person name="Fan W."/>
            <person name="Wang S."/>
            <person name="Wang H."/>
            <person name="Wang A."/>
            <person name="Jiang F."/>
            <person name="Liu H."/>
            <person name="Zhao H."/>
            <person name="Xu D."/>
            <person name="Zhang Y."/>
        </authorList>
    </citation>
    <scope>NUCLEOTIDE SEQUENCE [LARGE SCALE GENOMIC DNA]</scope>
    <source>
        <strain evidence="2">cv. Niubang</strain>
    </source>
</reference>
<proteinExistence type="predicted"/>
<comment type="caution">
    <text evidence="1">The sequence shown here is derived from an EMBL/GenBank/DDBJ whole genome shotgun (WGS) entry which is preliminary data.</text>
</comment>
<sequence length="342" mass="38032">MDKYCSERSLNKLEAEFRGLKKGSLFVADYSKLFLEKLKLVGHLVLDERSKIKAYQCGLSAGMRTTVRNTRGLTLQDVIEESLLVEDEMIAEKDERGQVGDKRKWEGPSGTVRQARPFVGERVRDNRREARWCHNCRAKHSGLCDPKPHSGPVECTKCDKKGHAIRDWPIRGSVCLECRESGHIKRDCPKLVGGHHGSSLGSTTRVKQSSRAPSRAFRMTAEEAKETADVVSGTFLVNSLPAHVLFDPGATCSFVSVIFCKQFITPISVLPDALVVEVANGDQVIIRDRLCGCTLEIDGNYFDVDLLPMAIGGFDVIIGMDWLSRHKSDILCSKKIIRIANS</sequence>
<dbReference type="Proteomes" id="UP001055879">
    <property type="component" value="Linkage Group LG14"/>
</dbReference>
<accession>A0ACB8Y392</accession>
<name>A0ACB8Y392_ARCLA</name>
<protein>
    <submittedName>
        <fullName evidence="1">Uncharacterized protein</fullName>
    </submittedName>
</protein>
<keyword evidence="2" id="KW-1185">Reference proteome</keyword>